<protein>
    <submittedName>
        <fullName evidence="1">Uncharacterized protein</fullName>
    </submittedName>
</protein>
<evidence type="ECO:0000313" key="1">
    <source>
        <dbReference type="EMBL" id="KAG1793647.1"/>
    </source>
</evidence>
<organism evidence="1 2">
    <name type="scientific">Suillus plorans</name>
    <dbReference type="NCBI Taxonomy" id="116603"/>
    <lineage>
        <taxon>Eukaryota</taxon>
        <taxon>Fungi</taxon>
        <taxon>Dikarya</taxon>
        <taxon>Basidiomycota</taxon>
        <taxon>Agaricomycotina</taxon>
        <taxon>Agaricomycetes</taxon>
        <taxon>Agaricomycetidae</taxon>
        <taxon>Boletales</taxon>
        <taxon>Suillineae</taxon>
        <taxon>Suillaceae</taxon>
        <taxon>Suillus</taxon>
    </lineage>
</organism>
<dbReference type="EMBL" id="JABBWE010000029">
    <property type="protein sequence ID" value="KAG1793647.1"/>
    <property type="molecule type" value="Genomic_DNA"/>
</dbReference>
<evidence type="ECO:0000313" key="2">
    <source>
        <dbReference type="Proteomes" id="UP000719766"/>
    </source>
</evidence>
<gene>
    <name evidence="1" type="ORF">HD556DRAFT_1308500</name>
</gene>
<dbReference type="GeneID" id="64593909"/>
<dbReference type="Proteomes" id="UP000719766">
    <property type="component" value="Unassembled WGS sequence"/>
</dbReference>
<comment type="caution">
    <text evidence="1">The sequence shown here is derived from an EMBL/GenBank/DDBJ whole genome shotgun (WGS) entry which is preliminary data.</text>
</comment>
<sequence length="121" mass="13934">MAAQLNNSNERLITACLFAFSDCNGILEVTIRDSANGRFVLTRTNHYFRAVENMKQYKVKINSEEFDEPTIFHVLYDKTLHGMPICPYMVFKAMAEGHALDLQREDYMAVMKAVEQFAKSE</sequence>
<name>A0A9P7ARL7_9AGAM</name>
<accession>A0A9P7ARL7</accession>
<dbReference type="AlphaFoldDB" id="A0A9P7ARL7"/>
<dbReference type="RefSeq" id="XP_041160045.1">
    <property type="nucleotide sequence ID" value="XM_041300145.1"/>
</dbReference>
<proteinExistence type="predicted"/>
<reference evidence="1" key="1">
    <citation type="journal article" date="2020" name="New Phytol.">
        <title>Comparative genomics reveals dynamic genome evolution in host specialist ectomycorrhizal fungi.</title>
        <authorList>
            <person name="Lofgren L.A."/>
            <person name="Nguyen N.H."/>
            <person name="Vilgalys R."/>
            <person name="Ruytinx J."/>
            <person name="Liao H.L."/>
            <person name="Branco S."/>
            <person name="Kuo A."/>
            <person name="LaButti K."/>
            <person name="Lipzen A."/>
            <person name="Andreopoulos W."/>
            <person name="Pangilinan J."/>
            <person name="Riley R."/>
            <person name="Hundley H."/>
            <person name="Na H."/>
            <person name="Barry K."/>
            <person name="Grigoriev I.V."/>
            <person name="Stajich J.E."/>
            <person name="Kennedy P.G."/>
        </authorList>
    </citation>
    <scope>NUCLEOTIDE SEQUENCE</scope>
    <source>
        <strain evidence="1">S12</strain>
    </source>
</reference>
<keyword evidence="2" id="KW-1185">Reference proteome</keyword>
<dbReference type="OrthoDB" id="2631926at2759"/>